<name>A0A5C6FYX9_9PLAN</name>
<dbReference type="Proteomes" id="UP000316476">
    <property type="component" value="Unassembled WGS sequence"/>
</dbReference>
<dbReference type="Gene3D" id="3.40.50.410">
    <property type="entry name" value="von Willebrand factor, type A domain"/>
    <property type="match status" value="1"/>
</dbReference>
<keyword evidence="2" id="KW-0472">Membrane</keyword>
<evidence type="ECO:0000256" key="1">
    <source>
        <dbReference type="SAM" id="MobiDB-lite"/>
    </source>
</evidence>
<sequence length="838" mass="92248">MMAWITNVPDGGCLFQTSFLGQLRWGTQWPPWQVVGLAMLSAITVFWLYARQLPDVTRWARWVLPSLRALAVIATVIMLGQPTLRQRKTIGTPGRVHFAVDVSSSMLVTDDRNDGTSRLRRAAGLIGGDAGQQGWIDRLRSTHQVGVSAFHDAEVVPIGSTGLGSDPADADAGQTMAIRLSQFDGGGTSLNMPLSRFLSDHQIRTRADDLSAETSTTSDDESDRARQAIVLMTDGRSTDTSAAIETAQRLSSAGIEVFVLGMGSADQRPDFGVTRVSAPESVAADGVLNGSVDVVSRGGKNAPITVSITSADDIVWSQQIVPRRDGVTPVPFQINVPELADQWSTTSGKKQSAVMQLSAAVQSDAENRLTENDVYSFRVIANRNDRRLLVMDGSSRWEIRYLRNLFQRDPNWHVDTRLFGPGTDTPDVARDDSEDAIPATAEAYAEYDAIVLGEIPPEQWTDSDAERLRQYVSRGGGLIVLDGRLDRVMTLVDQNLGDILPVKPAYRPPPRFGATPDPDRQSPQIDGPESIRPEQVAIDLPLFQLADDADLSQRLWPQLPPPQSARAVSTAMDAEVWATITDSKGKSWPWMVTRLFGSGRVIYLASDETWRWRYKVADQIHSQFWNRLLATVMPASYLSDDGYASIGTDRIDYGPEDDITIAARLRNADGQPVADSTVDALLYQDDQLVTVIPMSIDNPDRGTFLATASGLNPGRYDIRLRASGFQEDVLTATSPIWVSDRLSDEWADVSLNEDGLSRLAGSQPPQSRPSSQGQPTAENRDGYFHESEADRLLEALRPLSSGQVIQKDHALWQSWPWFVLVMSLLTTEWLIRKRVGLV</sequence>
<feature type="region of interest" description="Disordered" evidence="1">
    <location>
        <begin position="503"/>
        <end position="529"/>
    </location>
</feature>
<evidence type="ECO:0000256" key="2">
    <source>
        <dbReference type="SAM" id="Phobius"/>
    </source>
</evidence>
<feature type="compositionally biased region" description="Low complexity" evidence="1">
    <location>
        <begin position="761"/>
        <end position="775"/>
    </location>
</feature>
<dbReference type="InterPro" id="IPR029062">
    <property type="entry name" value="Class_I_gatase-like"/>
</dbReference>
<dbReference type="RefSeq" id="WP_197136700.1">
    <property type="nucleotide sequence ID" value="NZ_SJPZ01000001.1"/>
</dbReference>
<feature type="region of interest" description="Disordered" evidence="1">
    <location>
        <begin position="757"/>
        <end position="780"/>
    </location>
</feature>
<dbReference type="Gene3D" id="3.40.50.880">
    <property type="match status" value="1"/>
</dbReference>
<gene>
    <name evidence="4" type="ORF">V7x_20770</name>
</gene>
<dbReference type="SUPFAM" id="SSF52317">
    <property type="entry name" value="Class I glutamine amidotransferase-like"/>
    <property type="match status" value="1"/>
</dbReference>
<reference evidence="4 5" key="1">
    <citation type="submission" date="2019-02" db="EMBL/GenBank/DDBJ databases">
        <title>Deep-cultivation of Planctomycetes and their phenomic and genomic characterization uncovers novel biology.</title>
        <authorList>
            <person name="Wiegand S."/>
            <person name="Jogler M."/>
            <person name="Boedeker C."/>
            <person name="Pinto D."/>
            <person name="Vollmers J."/>
            <person name="Rivas-Marin E."/>
            <person name="Kohn T."/>
            <person name="Peeters S.H."/>
            <person name="Heuer A."/>
            <person name="Rast P."/>
            <person name="Oberbeckmann S."/>
            <person name="Bunk B."/>
            <person name="Jeske O."/>
            <person name="Meyerdierks A."/>
            <person name="Storesund J.E."/>
            <person name="Kallscheuer N."/>
            <person name="Luecker S."/>
            <person name="Lage O.M."/>
            <person name="Pohl T."/>
            <person name="Merkel B.J."/>
            <person name="Hornburger P."/>
            <person name="Mueller R.-W."/>
            <person name="Bruemmer F."/>
            <person name="Labrenz M."/>
            <person name="Spormann A.M."/>
            <person name="Op Den Camp H."/>
            <person name="Overmann J."/>
            <person name="Amann R."/>
            <person name="Jetten M.S.M."/>
            <person name="Mascher T."/>
            <person name="Medema M.H."/>
            <person name="Devos D.P."/>
            <person name="Kaster A.-K."/>
            <person name="Ovreas L."/>
            <person name="Rohde M."/>
            <person name="Galperin M.Y."/>
            <person name="Jogler C."/>
        </authorList>
    </citation>
    <scope>NUCLEOTIDE SEQUENCE [LARGE SCALE GENOMIC DNA]</scope>
    <source>
        <strain evidence="4 5">V7</strain>
    </source>
</reference>
<keyword evidence="2" id="KW-0812">Transmembrane</keyword>
<protein>
    <submittedName>
        <fullName evidence="4">von Willebrand factor type A domain protein</fullName>
    </submittedName>
</protein>
<accession>A0A5C6FYX9</accession>
<feature type="transmembrane region" description="Helical" evidence="2">
    <location>
        <begin position="62"/>
        <end position="80"/>
    </location>
</feature>
<evidence type="ECO:0000313" key="4">
    <source>
        <dbReference type="EMBL" id="TWU66510.1"/>
    </source>
</evidence>
<dbReference type="EMBL" id="SJPZ01000001">
    <property type="protein sequence ID" value="TWU66510.1"/>
    <property type="molecule type" value="Genomic_DNA"/>
</dbReference>
<dbReference type="PANTHER" id="PTHR37947:SF1">
    <property type="entry name" value="BLL2462 PROTEIN"/>
    <property type="match status" value="1"/>
</dbReference>
<dbReference type="InterPro" id="IPR002035">
    <property type="entry name" value="VWF_A"/>
</dbReference>
<proteinExistence type="predicted"/>
<comment type="caution">
    <text evidence="4">The sequence shown here is derived from an EMBL/GenBank/DDBJ whole genome shotgun (WGS) entry which is preliminary data.</text>
</comment>
<dbReference type="SUPFAM" id="SSF53300">
    <property type="entry name" value="vWA-like"/>
    <property type="match status" value="1"/>
</dbReference>
<dbReference type="PROSITE" id="PS50234">
    <property type="entry name" value="VWFA"/>
    <property type="match status" value="1"/>
</dbReference>
<evidence type="ECO:0000259" key="3">
    <source>
        <dbReference type="PROSITE" id="PS50234"/>
    </source>
</evidence>
<dbReference type="AlphaFoldDB" id="A0A5C6FYX9"/>
<evidence type="ECO:0000313" key="5">
    <source>
        <dbReference type="Proteomes" id="UP000316476"/>
    </source>
</evidence>
<feature type="transmembrane region" description="Helical" evidence="2">
    <location>
        <begin position="32"/>
        <end position="50"/>
    </location>
</feature>
<dbReference type="InterPro" id="IPR036465">
    <property type="entry name" value="vWFA_dom_sf"/>
</dbReference>
<keyword evidence="2" id="KW-1133">Transmembrane helix</keyword>
<feature type="domain" description="VWFA" evidence="3">
    <location>
        <begin position="95"/>
        <end position="264"/>
    </location>
</feature>
<dbReference type="PANTHER" id="PTHR37947">
    <property type="entry name" value="BLL2462 PROTEIN"/>
    <property type="match status" value="1"/>
</dbReference>
<dbReference type="Pfam" id="PF00092">
    <property type="entry name" value="VWA"/>
    <property type="match status" value="1"/>
</dbReference>
<organism evidence="4 5">
    <name type="scientific">Crateriforma conspicua</name>
    <dbReference type="NCBI Taxonomy" id="2527996"/>
    <lineage>
        <taxon>Bacteria</taxon>
        <taxon>Pseudomonadati</taxon>
        <taxon>Planctomycetota</taxon>
        <taxon>Planctomycetia</taxon>
        <taxon>Planctomycetales</taxon>
        <taxon>Planctomycetaceae</taxon>
        <taxon>Crateriforma</taxon>
    </lineage>
</organism>